<organism evidence="2 3">
    <name type="scientific">Schizopora paradoxa</name>
    <dbReference type="NCBI Taxonomy" id="27342"/>
    <lineage>
        <taxon>Eukaryota</taxon>
        <taxon>Fungi</taxon>
        <taxon>Dikarya</taxon>
        <taxon>Basidiomycota</taxon>
        <taxon>Agaricomycotina</taxon>
        <taxon>Agaricomycetes</taxon>
        <taxon>Hymenochaetales</taxon>
        <taxon>Schizoporaceae</taxon>
        <taxon>Schizopora</taxon>
    </lineage>
</organism>
<feature type="compositionally biased region" description="Basic and acidic residues" evidence="1">
    <location>
        <begin position="10"/>
        <end position="20"/>
    </location>
</feature>
<name>A0A0H2RGX6_9AGAM</name>
<dbReference type="Proteomes" id="UP000053477">
    <property type="component" value="Unassembled WGS sequence"/>
</dbReference>
<dbReference type="OrthoDB" id="3258555at2759"/>
<keyword evidence="3" id="KW-1185">Reference proteome</keyword>
<feature type="compositionally biased region" description="Basic and acidic residues" evidence="1">
    <location>
        <begin position="505"/>
        <end position="514"/>
    </location>
</feature>
<gene>
    <name evidence="2" type="ORF">SCHPADRAFT_892030</name>
</gene>
<evidence type="ECO:0000313" key="3">
    <source>
        <dbReference type="Proteomes" id="UP000053477"/>
    </source>
</evidence>
<feature type="region of interest" description="Disordered" evidence="1">
    <location>
        <begin position="1"/>
        <end position="21"/>
    </location>
</feature>
<protein>
    <recommendedName>
        <fullName evidence="4">F-box domain-containing protein</fullName>
    </recommendedName>
</protein>
<reference evidence="2 3" key="1">
    <citation type="submission" date="2015-04" db="EMBL/GenBank/DDBJ databases">
        <title>Complete genome sequence of Schizopora paradoxa KUC8140, a cosmopolitan wood degrader in East Asia.</title>
        <authorList>
            <consortium name="DOE Joint Genome Institute"/>
            <person name="Min B."/>
            <person name="Park H."/>
            <person name="Jang Y."/>
            <person name="Kim J.-J."/>
            <person name="Kim K.H."/>
            <person name="Pangilinan J."/>
            <person name="Lipzen A."/>
            <person name="Riley R."/>
            <person name="Grigoriev I.V."/>
            <person name="Spatafora J.W."/>
            <person name="Choi I.-G."/>
        </authorList>
    </citation>
    <scope>NUCLEOTIDE SEQUENCE [LARGE SCALE GENOMIC DNA]</scope>
    <source>
        <strain evidence="2 3">KUC8140</strain>
    </source>
</reference>
<evidence type="ECO:0000313" key="2">
    <source>
        <dbReference type="EMBL" id="KLO10842.1"/>
    </source>
</evidence>
<dbReference type="AlphaFoldDB" id="A0A0H2RGX6"/>
<proteinExistence type="predicted"/>
<dbReference type="EMBL" id="KQ086015">
    <property type="protein sequence ID" value="KLO10842.1"/>
    <property type="molecule type" value="Genomic_DNA"/>
</dbReference>
<accession>A0A0H2RGX6</accession>
<evidence type="ECO:0000256" key="1">
    <source>
        <dbReference type="SAM" id="MobiDB-lite"/>
    </source>
</evidence>
<feature type="region of interest" description="Disordered" evidence="1">
    <location>
        <begin position="505"/>
        <end position="537"/>
    </location>
</feature>
<dbReference type="Gene3D" id="3.80.10.10">
    <property type="entry name" value="Ribonuclease Inhibitor"/>
    <property type="match status" value="1"/>
</dbReference>
<dbReference type="InParanoid" id="A0A0H2RGX6"/>
<dbReference type="InterPro" id="IPR032675">
    <property type="entry name" value="LRR_dom_sf"/>
</dbReference>
<dbReference type="SUPFAM" id="SSF52047">
    <property type="entry name" value="RNI-like"/>
    <property type="match status" value="1"/>
</dbReference>
<sequence>MAEENIVRQSRIENAEETARTEGLLEASRSKGREIQNSLANSSKVCNTRILTDFSIKTSESPRGTSEYSSDISEGSPAASLSLLPSELLSLIFHFATDSFDPKKDPSIDVGNCSPWSTDLRTRKAIIRACKLWRDIAVASLYDRIYLHHVGQLCALVRTLEQNIASNEGRGYAAWIQHIHGDFYVPKSWEAVYTRRFTDLLAFCSSIRSLTWKIKWHGFADQPVSHSIAHLLSSSQSKFRSAISSLRELTFALDDVPSVSETPLSDLPSTITFDNLEHLTCEVKKHSAMRQFEFISEAFILPKIKHLTINHQESWVRPELIDLTFIFKMLQSFGVKLTSFSLSQASTGDLSARRSIANVLNLTPNLESLQLTCIYFEAIETPLASPLSHLTSVELFSEPTLLNSSLDGALEPFLEMFEDRESFPHLRSLKIYDYRFPNLPVNGVLAYSSSRSSAIFFFSWRSRYHQKGIVLECIGDNPKLAADQARWNAWTARVKENDELGYCHDDSEDYHPTSDDSSDSECNSSLYSTSDVEEDGSPSIIGSTEALQIFERTVEVRFIFCMEIKSKYANHLR</sequence>
<evidence type="ECO:0008006" key="4">
    <source>
        <dbReference type="Google" id="ProtNLM"/>
    </source>
</evidence>